<organism evidence="2 3">
    <name type="scientific">Blastococcus colisei</name>
    <dbReference type="NCBI Taxonomy" id="1564162"/>
    <lineage>
        <taxon>Bacteria</taxon>
        <taxon>Bacillati</taxon>
        <taxon>Actinomycetota</taxon>
        <taxon>Actinomycetes</taxon>
        <taxon>Geodermatophilales</taxon>
        <taxon>Geodermatophilaceae</taxon>
        <taxon>Blastococcus</taxon>
    </lineage>
</organism>
<keyword evidence="1" id="KW-0472">Membrane</keyword>
<feature type="transmembrane region" description="Helical" evidence="1">
    <location>
        <begin position="43"/>
        <end position="66"/>
    </location>
</feature>
<proteinExistence type="predicted"/>
<feature type="transmembrane region" description="Helical" evidence="1">
    <location>
        <begin position="140"/>
        <end position="161"/>
    </location>
</feature>
<sequence>MHNRSAPFGMPARGFCHAGAVPIDQSPAEGQAARPVVPPSVRVAVITMGVLAALLLTNAALLWYGYDSAVDRIAREADVARDEARQFVLMSLIPNLVLGLLLTLSAWFLPRRRPWARWTGLAASGLLALLTLFQVVVTAGITVASLLVLVLSVAAVTSLLARTTGAWMPTLRTPA</sequence>
<gene>
    <name evidence="2" type="ORF">FHU33_0426</name>
</gene>
<accession>A0A543PAH0</accession>
<keyword evidence="3" id="KW-1185">Reference proteome</keyword>
<dbReference type="EMBL" id="VFQE01000001">
    <property type="protein sequence ID" value="TQN41072.1"/>
    <property type="molecule type" value="Genomic_DNA"/>
</dbReference>
<keyword evidence="1" id="KW-0812">Transmembrane</keyword>
<dbReference type="Proteomes" id="UP000319865">
    <property type="component" value="Unassembled WGS sequence"/>
</dbReference>
<dbReference type="AlphaFoldDB" id="A0A543PAH0"/>
<feature type="transmembrane region" description="Helical" evidence="1">
    <location>
        <begin position="87"/>
        <end position="109"/>
    </location>
</feature>
<protein>
    <submittedName>
        <fullName evidence="2">Uncharacterized protein</fullName>
    </submittedName>
</protein>
<comment type="caution">
    <text evidence="2">The sequence shown here is derived from an EMBL/GenBank/DDBJ whole genome shotgun (WGS) entry which is preliminary data.</text>
</comment>
<evidence type="ECO:0000313" key="2">
    <source>
        <dbReference type="EMBL" id="TQN41072.1"/>
    </source>
</evidence>
<evidence type="ECO:0000256" key="1">
    <source>
        <dbReference type="SAM" id="Phobius"/>
    </source>
</evidence>
<evidence type="ECO:0000313" key="3">
    <source>
        <dbReference type="Proteomes" id="UP000319865"/>
    </source>
</evidence>
<name>A0A543PAH0_9ACTN</name>
<feature type="transmembrane region" description="Helical" evidence="1">
    <location>
        <begin position="115"/>
        <end position="133"/>
    </location>
</feature>
<keyword evidence="1" id="KW-1133">Transmembrane helix</keyword>
<reference evidence="2 3" key="1">
    <citation type="submission" date="2019-06" db="EMBL/GenBank/DDBJ databases">
        <title>Sequencing the genomes of 1000 actinobacteria strains.</title>
        <authorList>
            <person name="Klenk H.-P."/>
        </authorList>
    </citation>
    <scope>NUCLEOTIDE SEQUENCE [LARGE SCALE GENOMIC DNA]</scope>
    <source>
        <strain evidence="2 3">DSM 46837</strain>
    </source>
</reference>